<organism evidence="2 3">
    <name type="scientific">Lichenibacterium minor</name>
    <dbReference type="NCBI Taxonomy" id="2316528"/>
    <lineage>
        <taxon>Bacteria</taxon>
        <taxon>Pseudomonadati</taxon>
        <taxon>Pseudomonadota</taxon>
        <taxon>Alphaproteobacteria</taxon>
        <taxon>Hyphomicrobiales</taxon>
        <taxon>Lichenihabitantaceae</taxon>
        <taxon>Lichenibacterium</taxon>
    </lineage>
</organism>
<keyword evidence="3" id="KW-1185">Reference proteome</keyword>
<reference evidence="2 3" key="2">
    <citation type="submission" date="2019-02" db="EMBL/GenBank/DDBJ databases">
        <title>'Lichenibacterium ramalinii' gen. nov. sp. nov., 'Lichenibacterium minor' gen. nov. sp. nov.</title>
        <authorList>
            <person name="Pankratov T."/>
        </authorList>
    </citation>
    <scope>NUCLEOTIDE SEQUENCE [LARGE SCALE GENOMIC DNA]</scope>
    <source>
        <strain evidence="2 3">RmlP026</strain>
    </source>
</reference>
<evidence type="ECO:0000259" key="1">
    <source>
        <dbReference type="Pfam" id="PF00117"/>
    </source>
</evidence>
<dbReference type="Pfam" id="PF00117">
    <property type="entry name" value="GATase"/>
    <property type="match status" value="1"/>
</dbReference>
<dbReference type="PANTHER" id="PTHR42695">
    <property type="entry name" value="GLUTAMINE AMIDOTRANSFERASE YLR126C-RELATED"/>
    <property type="match status" value="1"/>
</dbReference>
<name>A0A4Q2U5N5_9HYPH</name>
<reference evidence="2 3" key="1">
    <citation type="submission" date="2018-12" db="EMBL/GenBank/DDBJ databases">
        <authorList>
            <person name="Grouzdev D.S."/>
            <person name="Krutkina M.S."/>
        </authorList>
    </citation>
    <scope>NUCLEOTIDE SEQUENCE [LARGE SCALE GENOMIC DNA]</scope>
    <source>
        <strain evidence="2 3">RmlP026</strain>
    </source>
</reference>
<dbReference type="InterPro" id="IPR044992">
    <property type="entry name" value="ChyE-like"/>
</dbReference>
<proteinExistence type="predicted"/>
<dbReference type="OrthoDB" id="9794816at2"/>
<dbReference type="PANTHER" id="PTHR42695:SF5">
    <property type="entry name" value="GLUTAMINE AMIDOTRANSFERASE YLR126C-RELATED"/>
    <property type="match status" value="1"/>
</dbReference>
<evidence type="ECO:0000313" key="3">
    <source>
        <dbReference type="Proteomes" id="UP000290759"/>
    </source>
</evidence>
<comment type="caution">
    <text evidence="2">The sequence shown here is derived from an EMBL/GenBank/DDBJ whole genome shotgun (WGS) entry which is preliminary data.</text>
</comment>
<gene>
    <name evidence="2" type="ORF">D3273_12160</name>
</gene>
<feature type="domain" description="Glutamine amidotransferase" evidence="1">
    <location>
        <begin position="80"/>
        <end position="186"/>
    </location>
</feature>
<dbReference type="EMBL" id="QYBB01000012">
    <property type="protein sequence ID" value="RYC31630.1"/>
    <property type="molecule type" value="Genomic_DNA"/>
</dbReference>
<keyword evidence="2" id="KW-0808">Transferase</keyword>
<keyword evidence="2" id="KW-0315">Glutamine amidotransferase</keyword>
<dbReference type="GO" id="GO:0016740">
    <property type="term" value="F:transferase activity"/>
    <property type="evidence" value="ECO:0007669"/>
    <property type="project" value="UniProtKB-KW"/>
</dbReference>
<dbReference type="SUPFAM" id="SSF52317">
    <property type="entry name" value="Class I glutamine amidotransferase-like"/>
    <property type="match status" value="1"/>
</dbReference>
<dbReference type="RefSeq" id="WP_129226879.1">
    <property type="nucleotide sequence ID" value="NZ_QYBB01000012.1"/>
</dbReference>
<dbReference type="AlphaFoldDB" id="A0A4Q2U5N5"/>
<protein>
    <submittedName>
        <fullName evidence="2">Type 1 glutamine amidotransferase</fullName>
    </submittedName>
</protein>
<dbReference type="CDD" id="cd01741">
    <property type="entry name" value="GATase1_1"/>
    <property type="match status" value="1"/>
</dbReference>
<sequence>MTTVGILETGVPPTDLAARFGRYDAMVRRMLGDGFACRTYAVRDGELPAAPDAHAAYVITGSSAGVYDDLPWIPPLRDFIRAAHGRARLVGLCFGHQAMADALGGRVEKSEKGWGLGLHRYEVHRSEPWMDGAAAIAVAASHQDQVVDAPPGATVLASSPFTPHAALLYAGGDAVSFQFHPEFERGMAEALVELRRPGLPDPAEADRMLASLGAPSDADRVGGWIRRFIARG</sequence>
<evidence type="ECO:0000313" key="2">
    <source>
        <dbReference type="EMBL" id="RYC31630.1"/>
    </source>
</evidence>
<dbReference type="InterPro" id="IPR029062">
    <property type="entry name" value="Class_I_gatase-like"/>
</dbReference>
<dbReference type="PROSITE" id="PS51273">
    <property type="entry name" value="GATASE_TYPE_1"/>
    <property type="match status" value="1"/>
</dbReference>
<accession>A0A4Q2U5N5</accession>
<dbReference type="GO" id="GO:0005829">
    <property type="term" value="C:cytosol"/>
    <property type="evidence" value="ECO:0007669"/>
    <property type="project" value="TreeGrafter"/>
</dbReference>
<dbReference type="InterPro" id="IPR017926">
    <property type="entry name" value="GATASE"/>
</dbReference>
<dbReference type="Gene3D" id="3.40.50.880">
    <property type="match status" value="1"/>
</dbReference>
<dbReference type="Proteomes" id="UP000290759">
    <property type="component" value="Unassembled WGS sequence"/>
</dbReference>